<evidence type="ECO:0000256" key="2">
    <source>
        <dbReference type="ARBA" id="ARBA00022448"/>
    </source>
</evidence>
<dbReference type="InParanoid" id="C5LZW4"/>
<feature type="transmembrane region" description="Helical" evidence="9">
    <location>
        <begin position="14"/>
        <end position="37"/>
    </location>
</feature>
<accession>C5LZW4</accession>
<comment type="subcellular location">
    <subcellularLocation>
        <location evidence="1">Membrane</location>
        <topology evidence="1">Multi-pass membrane protein</topology>
    </subcellularLocation>
</comment>
<dbReference type="PANTHER" id="PTHR10110:SF187">
    <property type="entry name" value="SODIUM_HYDROGEN EXCHANGER"/>
    <property type="match status" value="1"/>
</dbReference>
<feature type="transmembrane region" description="Helical" evidence="9">
    <location>
        <begin position="49"/>
        <end position="71"/>
    </location>
</feature>
<evidence type="ECO:0000256" key="6">
    <source>
        <dbReference type="ARBA" id="ARBA00023065"/>
    </source>
</evidence>
<dbReference type="GeneID" id="9037239"/>
<dbReference type="OrthoDB" id="196264at2759"/>
<feature type="domain" description="Cation/H+ exchanger transmembrane" evidence="10">
    <location>
        <begin position="5"/>
        <end position="140"/>
    </location>
</feature>
<evidence type="ECO:0000256" key="4">
    <source>
        <dbReference type="ARBA" id="ARBA00022989"/>
    </source>
</evidence>
<evidence type="ECO:0000256" key="8">
    <source>
        <dbReference type="ARBA" id="ARBA00023201"/>
    </source>
</evidence>
<evidence type="ECO:0000313" key="12">
    <source>
        <dbReference type="Proteomes" id="UP000007800"/>
    </source>
</evidence>
<dbReference type="Proteomes" id="UP000007800">
    <property type="component" value="Unassembled WGS sequence"/>
</dbReference>
<dbReference type="Pfam" id="PF00999">
    <property type="entry name" value="Na_H_Exchanger"/>
    <property type="match status" value="1"/>
</dbReference>
<feature type="transmembrane region" description="Helical" evidence="9">
    <location>
        <begin position="83"/>
        <end position="104"/>
    </location>
</feature>
<keyword evidence="2" id="KW-0813">Transport</keyword>
<keyword evidence="6" id="KW-0406">Ion transport</keyword>
<evidence type="ECO:0000313" key="11">
    <source>
        <dbReference type="EMBL" id="EEQ97782.1"/>
    </source>
</evidence>
<dbReference type="EMBL" id="GG686971">
    <property type="protein sequence ID" value="EEQ97782.1"/>
    <property type="molecule type" value="Genomic_DNA"/>
</dbReference>
<dbReference type="GO" id="GO:0098719">
    <property type="term" value="P:sodium ion import across plasma membrane"/>
    <property type="evidence" value="ECO:0007669"/>
    <property type="project" value="TreeGrafter"/>
</dbReference>
<feature type="transmembrane region" description="Helical" evidence="9">
    <location>
        <begin position="116"/>
        <end position="139"/>
    </location>
</feature>
<evidence type="ECO:0000259" key="10">
    <source>
        <dbReference type="Pfam" id="PF00999"/>
    </source>
</evidence>
<keyword evidence="12" id="KW-1185">Reference proteome</keyword>
<protein>
    <submittedName>
        <fullName evidence="11">Sodium/hydrogen exchanger 7, putative</fullName>
    </submittedName>
</protein>
<dbReference type="GO" id="GO:0005886">
    <property type="term" value="C:plasma membrane"/>
    <property type="evidence" value="ECO:0007669"/>
    <property type="project" value="TreeGrafter"/>
</dbReference>
<dbReference type="AlphaFoldDB" id="C5LZW4"/>
<gene>
    <name evidence="11" type="ORF">Pmar_PMAR004522</name>
</gene>
<evidence type="ECO:0000256" key="7">
    <source>
        <dbReference type="ARBA" id="ARBA00023136"/>
    </source>
</evidence>
<sequence length="177" mass="18966">LNLSPEARNLAESIFELFAVLAEAVIFVFLGLAPFSFDKSLSRTSIPTYLIAALATFGARILSVNTTVSMANLCRTRSKLPASYTSVLSFCGLRGAMALALAIRARRDFPLHGHEILSVSLVIALFTVMVLGCSASYVLDWLLGSEMAACEIASENSSMTTGYCGGMKRLVMALNRG</sequence>
<keyword evidence="4 9" id="KW-1133">Transmembrane helix</keyword>
<dbReference type="InterPro" id="IPR006153">
    <property type="entry name" value="Cation/H_exchanger_TM"/>
</dbReference>
<dbReference type="GO" id="GO:0051453">
    <property type="term" value="P:regulation of intracellular pH"/>
    <property type="evidence" value="ECO:0007669"/>
    <property type="project" value="TreeGrafter"/>
</dbReference>
<evidence type="ECO:0000256" key="3">
    <source>
        <dbReference type="ARBA" id="ARBA00022692"/>
    </source>
</evidence>
<dbReference type="RefSeq" id="XP_002765065.1">
    <property type="nucleotide sequence ID" value="XM_002765019.1"/>
</dbReference>
<keyword evidence="8" id="KW-0739">Sodium transport</keyword>
<feature type="non-terminal residue" evidence="11">
    <location>
        <position position="1"/>
    </location>
</feature>
<evidence type="ECO:0000256" key="9">
    <source>
        <dbReference type="SAM" id="Phobius"/>
    </source>
</evidence>
<keyword evidence="3 9" id="KW-0812">Transmembrane</keyword>
<dbReference type="GO" id="GO:0015385">
    <property type="term" value="F:sodium:proton antiporter activity"/>
    <property type="evidence" value="ECO:0007669"/>
    <property type="project" value="InterPro"/>
</dbReference>
<keyword evidence="5" id="KW-0915">Sodium</keyword>
<keyword evidence="7 9" id="KW-0472">Membrane</keyword>
<name>C5LZW4_PERM5</name>
<evidence type="ECO:0000256" key="1">
    <source>
        <dbReference type="ARBA" id="ARBA00004141"/>
    </source>
</evidence>
<dbReference type="PANTHER" id="PTHR10110">
    <property type="entry name" value="SODIUM/HYDROGEN EXCHANGER"/>
    <property type="match status" value="1"/>
</dbReference>
<dbReference type="InterPro" id="IPR018422">
    <property type="entry name" value="Cation/H_exchanger_CPA1"/>
</dbReference>
<proteinExistence type="predicted"/>
<feature type="non-terminal residue" evidence="11">
    <location>
        <position position="177"/>
    </location>
</feature>
<reference evidence="11 12" key="1">
    <citation type="submission" date="2008-07" db="EMBL/GenBank/DDBJ databases">
        <authorList>
            <person name="El-Sayed N."/>
            <person name="Caler E."/>
            <person name="Inman J."/>
            <person name="Amedeo P."/>
            <person name="Hass B."/>
            <person name="Wortman J."/>
        </authorList>
    </citation>
    <scope>NUCLEOTIDE SEQUENCE [LARGE SCALE GENOMIC DNA]</scope>
    <source>
        <strain evidence="12">ATCC 50983 / TXsc</strain>
    </source>
</reference>
<evidence type="ECO:0000256" key="5">
    <source>
        <dbReference type="ARBA" id="ARBA00023053"/>
    </source>
</evidence>
<dbReference type="GO" id="GO:0015386">
    <property type="term" value="F:potassium:proton antiporter activity"/>
    <property type="evidence" value="ECO:0007669"/>
    <property type="project" value="TreeGrafter"/>
</dbReference>
<organism evidence="12">
    <name type="scientific">Perkinsus marinus (strain ATCC 50983 / TXsc)</name>
    <dbReference type="NCBI Taxonomy" id="423536"/>
    <lineage>
        <taxon>Eukaryota</taxon>
        <taxon>Sar</taxon>
        <taxon>Alveolata</taxon>
        <taxon>Perkinsozoa</taxon>
        <taxon>Perkinsea</taxon>
        <taxon>Perkinsida</taxon>
        <taxon>Perkinsidae</taxon>
        <taxon>Perkinsus</taxon>
    </lineage>
</organism>
<dbReference type="GO" id="GO:0005768">
    <property type="term" value="C:endosome"/>
    <property type="evidence" value="ECO:0007669"/>
    <property type="project" value="TreeGrafter"/>
</dbReference>